<reference evidence="3" key="1">
    <citation type="submission" date="2024-07" db="EMBL/GenBank/DDBJ databases">
        <title>Two chromosome-level genome assemblies of Korean endemic species Abeliophyllum distichum and Forsythia ovata (Oleaceae).</title>
        <authorList>
            <person name="Jang H."/>
        </authorList>
    </citation>
    <scope>NUCLEOTIDE SEQUENCE [LARGE SCALE GENOMIC DNA]</scope>
</reference>
<evidence type="ECO:0000313" key="2">
    <source>
        <dbReference type="EMBL" id="KAL2465782.1"/>
    </source>
</evidence>
<dbReference type="PANTHER" id="PTHR31973">
    <property type="entry name" value="POLYPROTEIN, PUTATIVE-RELATED"/>
    <property type="match status" value="1"/>
</dbReference>
<evidence type="ECO:0000313" key="3">
    <source>
        <dbReference type="Proteomes" id="UP001604336"/>
    </source>
</evidence>
<feature type="domain" description="Zinc finger PMZ-type" evidence="1">
    <location>
        <begin position="73"/>
        <end position="100"/>
    </location>
</feature>
<dbReference type="EMBL" id="JBFOLK010000013">
    <property type="protein sequence ID" value="KAL2465782.1"/>
    <property type="molecule type" value="Genomic_DNA"/>
</dbReference>
<accession>A0ABD1PPD7</accession>
<dbReference type="Proteomes" id="UP001604336">
    <property type="component" value="Unassembled WGS sequence"/>
</dbReference>
<dbReference type="AlphaFoldDB" id="A0ABD1PPD7"/>
<organism evidence="2 3">
    <name type="scientific">Abeliophyllum distichum</name>
    <dbReference type="NCBI Taxonomy" id="126358"/>
    <lineage>
        <taxon>Eukaryota</taxon>
        <taxon>Viridiplantae</taxon>
        <taxon>Streptophyta</taxon>
        <taxon>Embryophyta</taxon>
        <taxon>Tracheophyta</taxon>
        <taxon>Spermatophyta</taxon>
        <taxon>Magnoliopsida</taxon>
        <taxon>eudicotyledons</taxon>
        <taxon>Gunneridae</taxon>
        <taxon>Pentapetalae</taxon>
        <taxon>asterids</taxon>
        <taxon>lamiids</taxon>
        <taxon>Lamiales</taxon>
        <taxon>Oleaceae</taxon>
        <taxon>Forsythieae</taxon>
        <taxon>Abeliophyllum</taxon>
    </lineage>
</organism>
<dbReference type="InterPro" id="IPR006564">
    <property type="entry name" value="Znf_PMZ"/>
</dbReference>
<gene>
    <name evidence="2" type="ORF">Adt_41633</name>
</gene>
<keyword evidence="3" id="KW-1185">Reference proteome</keyword>
<proteinExistence type="predicted"/>
<dbReference type="SMART" id="SM00575">
    <property type="entry name" value="ZnF_PMZ"/>
    <property type="match status" value="1"/>
</dbReference>
<sequence>MGDFGGYVLAIVGIDGENAMYPIAYAIVEVENKSRWNWFLELLVDDIGVGDSQWWISISDKQKDLVDTLDKWTTCSYRRFQLTEIQCCHAMCCIQSRNMKLENYVDECYSKETFLNAYNSFIHPMAGPEFWAGNGKKPMAPPHH</sequence>
<protein>
    <submittedName>
        <fullName evidence="2">MULE domain-containing protein</fullName>
    </submittedName>
</protein>
<evidence type="ECO:0000259" key="1">
    <source>
        <dbReference type="SMART" id="SM00575"/>
    </source>
</evidence>
<name>A0ABD1PPD7_9LAMI</name>
<dbReference type="PANTHER" id="PTHR31973:SF187">
    <property type="entry name" value="MUTATOR TRANSPOSASE MUDRA PROTEIN"/>
    <property type="match status" value="1"/>
</dbReference>
<comment type="caution">
    <text evidence="2">The sequence shown here is derived from an EMBL/GenBank/DDBJ whole genome shotgun (WGS) entry which is preliminary data.</text>
</comment>